<dbReference type="FunFam" id="1.10.510.10:FF:000537">
    <property type="entry name" value="Putative receptor-like protein kinase"/>
    <property type="match status" value="1"/>
</dbReference>
<reference evidence="16" key="1">
    <citation type="journal article" date="2016" name="Nature">
        <title>The genome of the seagrass Zostera marina reveals angiosperm adaptation to the sea.</title>
        <authorList>
            <person name="Olsen J.L."/>
            <person name="Rouze P."/>
            <person name="Verhelst B."/>
            <person name="Lin Y.-C."/>
            <person name="Bayer T."/>
            <person name="Collen J."/>
            <person name="Dattolo E."/>
            <person name="De Paoli E."/>
            <person name="Dittami S."/>
            <person name="Maumus F."/>
            <person name="Michel G."/>
            <person name="Kersting A."/>
            <person name="Lauritano C."/>
            <person name="Lohaus R."/>
            <person name="Toepel M."/>
            <person name="Tonon T."/>
            <person name="Vanneste K."/>
            <person name="Amirebrahimi M."/>
            <person name="Brakel J."/>
            <person name="Bostroem C."/>
            <person name="Chovatia M."/>
            <person name="Grimwood J."/>
            <person name="Jenkins J.W."/>
            <person name="Jueterbock A."/>
            <person name="Mraz A."/>
            <person name="Stam W.T."/>
            <person name="Tice H."/>
            <person name="Bornberg-Bauer E."/>
            <person name="Green P.J."/>
            <person name="Pearson G.A."/>
            <person name="Procaccini G."/>
            <person name="Duarte C.M."/>
            <person name="Schmutz J."/>
            <person name="Reusch T.B.H."/>
            <person name="Van de Peer Y."/>
        </authorList>
    </citation>
    <scope>NUCLEOTIDE SEQUENCE [LARGE SCALE GENOMIC DNA]</scope>
    <source>
        <strain evidence="16">cv. Finnish</strain>
    </source>
</reference>
<keyword evidence="4" id="KW-0732">Signal</keyword>
<dbReference type="GO" id="GO:0004674">
    <property type="term" value="F:protein serine/threonine kinase activity"/>
    <property type="evidence" value="ECO:0007669"/>
    <property type="project" value="UniProtKB-KW"/>
</dbReference>
<dbReference type="PROSITE" id="PS50011">
    <property type="entry name" value="PROTEIN_KINASE_DOM"/>
    <property type="match status" value="1"/>
</dbReference>
<evidence type="ECO:0000256" key="12">
    <source>
        <dbReference type="SAM" id="MobiDB-lite"/>
    </source>
</evidence>
<keyword evidence="2" id="KW-0808">Transferase</keyword>
<dbReference type="SUPFAM" id="SSF56112">
    <property type="entry name" value="Protein kinase-like (PK-like)"/>
    <property type="match status" value="1"/>
</dbReference>
<feature type="compositionally biased region" description="Polar residues" evidence="12">
    <location>
        <begin position="451"/>
        <end position="463"/>
    </location>
</feature>
<keyword evidence="3 13" id="KW-0812">Transmembrane</keyword>
<evidence type="ECO:0000259" key="14">
    <source>
        <dbReference type="PROSITE" id="PS50011"/>
    </source>
</evidence>
<evidence type="ECO:0000256" key="7">
    <source>
        <dbReference type="ARBA" id="ARBA00022840"/>
    </source>
</evidence>
<feature type="binding site" evidence="10">
    <location>
        <position position="139"/>
    </location>
    <ligand>
        <name>ATP</name>
        <dbReference type="ChEBI" id="CHEBI:30616"/>
    </ligand>
</feature>
<evidence type="ECO:0000256" key="4">
    <source>
        <dbReference type="ARBA" id="ARBA00022729"/>
    </source>
</evidence>
<dbReference type="OMA" id="DENHRAI"/>
<keyword evidence="7 10" id="KW-0067">ATP-binding</keyword>
<evidence type="ECO:0000256" key="9">
    <source>
        <dbReference type="ARBA" id="ARBA00023136"/>
    </source>
</evidence>
<dbReference type="InterPro" id="IPR017441">
    <property type="entry name" value="Protein_kinase_ATP_BS"/>
</dbReference>
<evidence type="ECO:0000256" key="5">
    <source>
        <dbReference type="ARBA" id="ARBA00022741"/>
    </source>
</evidence>
<feature type="transmembrane region" description="Helical" evidence="13">
    <location>
        <begin position="40"/>
        <end position="60"/>
    </location>
</feature>
<dbReference type="InterPro" id="IPR008271">
    <property type="entry name" value="Ser/Thr_kinase_AS"/>
</dbReference>
<organism evidence="15 16">
    <name type="scientific">Zostera marina</name>
    <name type="common">Eelgrass</name>
    <dbReference type="NCBI Taxonomy" id="29655"/>
    <lineage>
        <taxon>Eukaryota</taxon>
        <taxon>Viridiplantae</taxon>
        <taxon>Streptophyta</taxon>
        <taxon>Embryophyta</taxon>
        <taxon>Tracheophyta</taxon>
        <taxon>Spermatophyta</taxon>
        <taxon>Magnoliopsida</taxon>
        <taxon>Liliopsida</taxon>
        <taxon>Zosteraceae</taxon>
        <taxon>Zostera</taxon>
    </lineage>
</organism>
<dbReference type="GO" id="GO:0016020">
    <property type="term" value="C:membrane"/>
    <property type="evidence" value="ECO:0007669"/>
    <property type="project" value="UniProtKB-SubCell"/>
</dbReference>
<comment type="subcellular location">
    <subcellularLocation>
        <location evidence="1">Membrane</location>
        <topology evidence="1">Single-pass membrane protein</topology>
    </subcellularLocation>
</comment>
<protein>
    <submittedName>
        <fullName evidence="15">Protein kinase superfamily protein</fullName>
    </submittedName>
</protein>
<evidence type="ECO:0000256" key="11">
    <source>
        <dbReference type="RuleBase" id="RU000304"/>
    </source>
</evidence>
<dbReference type="PANTHER" id="PTHR47974">
    <property type="entry name" value="OS07G0415500 PROTEIN"/>
    <property type="match status" value="1"/>
</dbReference>
<dbReference type="Gene3D" id="3.30.200.20">
    <property type="entry name" value="Phosphorylase Kinase, domain 1"/>
    <property type="match status" value="1"/>
</dbReference>
<dbReference type="Gene3D" id="1.10.510.10">
    <property type="entry name" value="Transferase(Phosphotransferase) domain 1"/>
    <property type="match status" value="1"/>
</dbReference>
<dbReference type="Pfam" id="PF00069">
    <property type="entry name" value="Pkinase"/>
    <property type="match status" value="1"/>
</dbReference>
<dbReference type="EMBL" id="LFYR01000671">
    <property type="protein sequence ID" value="KMZ71526.1"/>
    <property type="molecule type" value="Genomic_DNA"/>
</dbReference>
<evidence type="ECO:0000256" key="3">
    <source>
        <dbReference type="ARBA" id="ARBA00022692"/>
    </source>
</evidence>
<dbReference type="InterPro" id="IPR000719">
    <property type="entry name" value="Prot_kinase_dom"/>
</dbReference>
<evidence type="ECO:0000256" key="10">
    <source>
        <dbReference type="PROSITE-ProRule" id="PRU10141"/>
    </source>
</evidence>
<keyword evidence="11" id="KW-0723">Serine/threonine-protein kinase</keyword>
<comment type="similarity">
    <text evidence="11">Belongs to the protein kinase superfamily.</text>
</comment>
<evidence type="ECO:0000313" key="15">
    <source>
        <dbReference type="EMBL" id="KMZ71526.1"/>
    </source>
</evidence>
<comment type="caution">
    <text evidence="15">The sequence shown here is derived from an EMBL/GenBank/DDBJ whole genome shotgun (WGS) entry which is preliminary data.</text>
</comment>
<dbReference type="InterPro" id="IPR011009">
    <property type="entry name" value="Kinase-like_dom_sf"/>
</dbReference>
<dbReference type="PROSITE" id="PS00107">
    <property type="entry name" value="PROTEIN_KINASE_ATP"/>
    <property type="match status" value="1"/>
</dbReference>
<evidence type="ECO:0000256" key="8">
    <source>
        <dbReference type="ARBA" id="ARBA00022989"/>
    </source>
</evidence>
<dbReference type="FunFam" id="3.30.200.20:FF:000483">
    <property type="entry name" value="Putative receptor-like protein kinase"/>
    <property type="match status" value="1"/>
</dbReference>
<proteinExistence type="inferred from homology"/>
<sequence>MYARRVMEARKSTIIASLAVVLDVCLIIIFWTKIKKGRTLFALIAVCVAFIVVVFVWIVIRYSNLDYRRRLSMKRRIVLEGKELRQEYSFLRKVAGMPRRFKYEELVTATHDFSNLIGRGSSASVFKGELEDGTKVAVKRIEETSERGEREFRSEVCAIANTQHINLVRLLGFCLVPNTDSRFLVYEFVHNGSLNQWIFPKLNGDIEMGLVEEKCLPWKSRYQVAIDVGKALAYLHHQCRQKVVHLDVKPENILLDEQFCAQVADFGLSKLMAKDQSRIISRIRGTKGYLAPEWLIGRGVSEKSDVYSYGMVLMELVGGRRNTKREGQKWTYFPKIVADKIVEGKIMEVVDQRLMDSHDGSVPSEKEVKALTYVGLWCVQEEPKLRPSMARVVDMLEGRLPIEKPPETDMVIVDMLGDRDKDLYPQPCATEPTLATACNKQQLQPPPPLTSVYSLTESTVSIR</sequence>
<keyword evidence="8 13" id="KW-1133">Transmembrane helix</keyword>
<evidence type="ECO:0000256" key="1">
    <source>
        <dbReference type="ARBA" id="ARBA00004167"/>
    </source>
</evidence>
<dbReference type="PANTHER" id="PTHR47974:SF9">
    <property type="entry name" value="RECEPTOR-LIKE SERINE_THREONINE-PROTEIN KINASE"/>
    <property type="match status" value="1"/>
</dbReference>
<evidence type="ECO:0000256" key="6">
    <source>
        <dbReference type="ARBA" id="ARBA00022777"/>
    </source>
</evidence>
<feature type="region of interest" description="Disordered" evidence="12">
    <location>
        <begin position="441"/>
        <end position="463"/>
    </location>
</feature>
<accession>A0A0K9PRC0</accession>
<dbReference type="PROSITE" id="PS00108">
    <property type="entry name" value="PROTEIN_KINASE_ST"/>
    <property type="match status" value="1"/>
</dbReference>
<dbReference type="SMART" id="SM00220">
    <property type="entry name" value="S_TKc"/>
    <property type="match status" value="1"/>
</dbReference>
<keyword evidence="6 15" id="KW-0418">Kinase</keyword>
<evidence type="ECO:0000313" key="16">
    <source>
        <dbReference type="Proteomes" id="UP000036987"/>
    </source>
</evidence>
<keyword evidence="5 10" id="KW-0547">Nucleotide-binding</keyword>
<evidence type="ECO:0000256" key="2">
    <source>
        <dbReference type="ARBA" id="ARBA00022679"/>
    </source>
</evidence>
<dbReference type="AlphaFoldDB" id="A0A0K9PRC0"/>
<keyword evidence="9 13" id="KW-0472">Membrane</keyword>
<dbReference type="OrthoDB" id="2418081at2759"/>
<dbReference type="STRING" id="29655.A0A0K9PRC0"/>
<dbReference type="Proteomes" id="UP000036987">
    <property type="component" value="Unassembled WGS sequence"/>
</dbReference>
<dbReference type="GO" id="GO:0005524">
    <property type="term" value="F:ATP binding"/>
    <property type="evidence" value="ECO:0007669"/>
    <property type="project" value="UniProtKB-UniRule"/>
</dbReference>
<keyword evidence="16" id="KW-1185">Reference proteome</keyword>
<gene>
    <name evidence="15" type="ORF">ZOSMA_17G00810</name>
</gene>
<name>A0A0K9PRC0_ZOSMR</name>
<evidence type="ECO:0000256" key="13">
    <source>
        <dbReference type="SAM" id="Phobius"/>
    </source>
</evidence>
<feature type="transmembrane region" description="Helical" evidence="13">
    <location>
        <begin position="12"/>
        <end position="34"/>
    </location>
</feature>
<feature type="domain" description="Protein kinase" evidence="14">
    <location>
        <begin position="111"/>
        <end position="400"/>
    </location>
</feature>